<protein>
    <submittedName>
        <fullName evidence="2">Uncharacterized protein</fullName>
    </submittedName>
</protein>
<sequence>MPRQKTDRLPRVIVPLYFKTLIAQNEQAATPPASPRQGRNPKKRLRTSSTTPPQRDIQQVAVPLSPPPTIAMPFVTSPSPSVEKTHFETQIDFNITEKLIYPFRLRTVAN</sequence>
<accession>A0AAD5QVP2</accession>
<proteinExistence type="predicted"/>
<feature type="region of interest" description="Disordered" evidence="1">
    <location>
        <begin position="24"/>
        <end position="55"/>
    </location>
</feature>
<organism evidence="2 3">
    <name type="scientific">Parelaphostrongylus tenuis</name>
    <name type="common">Meningeal worm</name>
    <dbReference type="NCBI Taxonomy" id="148309"/>
    <lineage>
        <taxon>Eukaryota</taxon>
        <taxon>Metazoa</taxon>
        <taxon>Ecdysozoa</taxon>
        <taxon>Nematoda</taxon>
        <taxon>Chromadorea</taxon>
        <taxon>Rhabditida</taxon>
        <taxon>Rhabditina</taxon>
        <taxon>Rhabditomorpha</taxon>
        <taxon>Strongyloidea</taxon>
        <taxon>Metastrongylidae</taxon>
        <taxon>Parelaphostrongylus</taxon>
    </lineage>
</organism>
<evidence type="ECO:0000256" key="1">
    <source>
        <dbReference type="SAM" id="MobiDB-lite"/>
    </source>
</evidence>
<keyword evidence="3" id="KW-1185">Reference proteome</keyword>
<gene>
    <name evidence="2" type="ORF">KIN20_022914</name>
</gene>
<evidence type="ECO:0000313" key="3">
    <source>
        <dbReference type="Proteomes" id="UP001196413"/>
    </source>
</evidence>
<dbReference type="AlphaFoldDB" id="A0AAD5QVP2"/>
<reference evidence="2" key="1">
    <citation type="submission" date="2021-06" db="EMBL/GenBank/DDBJ databases">
        <title>Parelaphostrongylus tenuis whole genome reference sequence.</title>
        <authorList>
            <person name="Garwood T.J."/>
            <person name="Larsen P.A."/>
            <person name="Fountain-Jones N.M."/>
            <person name="Garbe J.R."/>
            <person name="Macchietto M.G."/>
            <person name="Kania S.A."/>
            <person name="Gerhold R.W."/>
            <person name="Richards J.E."/>
            <person name="Wolf T.M."/>
        </authorList>
    </citation>
    <scope>NUCLEOTIDE SEQUENCE</scope>
    <source>
        <strain evidence="2">MNPRO001-30</strain>
        <tissue evidence="2">Meninges</tissue>
    </source>
</reference>
<dbReference type="Proteomes" id="UP001196413">
    <property type="component" value="Unassembled WGS sequence"/>
</dbReference>
<name>A0AAD5QVP2_PARTN</name>
<dbReference type="EMBL" id="JAHQIW010004625">
    <property type="protein sequence ID" value="KAJ1363132.1"/>
    <property type="molecule type" value="Genomic_DNA"/>
</dbReference>
<comment type="caution">
    <text evidence="2">The sequence shown here is derived from an EMBL/GenBank/DDBJ whole genome shotgun (WGS) entry which is preliminary data.</text>
</comment>
<evidence type="ECO:0000313" key="2">
    <source>
        <dbReference type="EMBL" id="KAJ1363132.1"/>
    </source>
</evidence>